<organism evidence="1">
    <name type="scientific">Strongyloides stercoralis</name>
    <name type="common">Threadworm</name>
    <dbReference type="NCBI Taxonomy" id="6248"/>
    <lineage>
        <taxon>Eukaryota</taxon>
        <taxon>Metazoa</taxon>
        <taxon>Ecdysozoa</taxon>
        <taxon>Nematoda</taxon>
        <taxon>Chromadorea</taxon>
        <taxon>Rhabditida</taxon>
        <taxon>Tylenchina</taxon>
        <taxon>Panagrolaimomorpha</taxon>
        <taxon>Strongyloidoidea</taxon>
        <taxon>Strongyloididae</taxon>
        <taxon>Strongyloides</taxon>
    </lineage>
</organism>
<protein>
    <submittedName>
        <fullName evidence="1">Uncharacterized protein</fullName>
    </submittedName>
</protein>
<reference evidence="1" key="1">
    <citation type="submission" date="2015-08" db="UniProtKB">
        <authorList>
            <consortium name="WormBaseParasite"/>
        </authorList>
    </citation>
    <scope>IDENTIFICATION</scope>
</reference>
<proteinExistence type="predicted"/>
<sequence>MPNYYVSPNVSEGKLKEAFYMVLNYVTPTGTFEEKFQNLMNKFYDFEILRLRKVTINSNGIFFDDKLKIQKPYVFLYQIVCLAMDQVALARKNRETVGDAVKNLWKQINGEPEEIINEVDDVAMVDAEEELTNEELQLLENIERNMGF</sequence>
<name>A0A0K0ES43_STRER</name>
<accession>A0A0K0ES43</accession>
<dbReference type="AlphaFoldDB" id="A0A0K0ES43"/>
<evidence type="ECO:0000313" key="1">
    <source>
        <dbReference type="WBParaSite" id="SSTP_0001227100.1"/>
    </source>
</evidence>
<dbReference type="WBParaSite" id="SSTP_0001227100.1">
    <property type="protein sequence ID" value="SSTP_0001227100.1"/>
    <property type="gene ID" value="SSTP_0001227100"/>
</dbReference>